<organism evidence="2 3">
    <name type="scientific">Blepharisma stoltei</name>
    <dbReference type="NCBI Taxonomy" id="1481888"/>
    <lineage>
        <taxon>Eukaryota</taxon>
        <taxon>Sar</taxon>
        <taxon>Alveolata</taxon>
        <taxon>Ciliophora</taxon>
        <taxon>Postciliodesmatophora</taxon>
        <taxon>Heterotrichea</taxon>
        <taxon>Heterotrichida</taxon>
        <taxon>Blepharismidae</taxon>
        <taxon>Blepharisma</taxon>
    </lineage>
</organism>
<protein>
    <submittedName>
        <fullName evidence="2">Uncharacterized protein</fullName>
    </submittedName>
</protein>
<feature type="region of interest" description="Disordered" evidence="1">
    <location>
        <begin position="196"/>
        <end position="215"/>
    </location>
</feature>
<gene>
    <name evidence="2" type="ORF">BSTOLATCC_MIC55916</name>
</gene>
<comment type="caution">
    <text evidence="2">The sequence shown here is derived from an EMBL/GenBank/DDBJ whole genome shotgun (WGS) entry which is preliminary data.</text>
</comment>
<evidence type="ECO:0000256" key="1">
    <source>
        <dbReference type="SAM" id="MobiDB-lite"/>
    </source>
</evidence>
<evidence type="ECO:0000313" key="3">
    <source>
        <dbReference type="Proteomes" id="UP001162131"/>
    </source>
</evidence>
<dbReference type="EMBL" id="CAJZBQ010000054">
    <property type="protein sequence ID" value="CAG9332470.1"/>
    <property type="molecule type" value="Genomic_DNA"/>
</dbReference>
<proteinExistence type="predicted"/>
<reference evidence="2" key="1">
    <citation type="submission" date="2021-09" db="EMBL/GenBank/DDBJ databases">
        <authorList>
            <consortium name="AG Swart"/>
            <person name="Singh M."/>
            <person name="Singh A."/>
            <person name="Seah K."/>
            <person name="Emmerich C."/>
        </authorList>
    </citation>
    <scope>NUCLEOTIDE SEQUENCE</scope>
    <source>
        <strain evidence="2">ATCC30299</strain>
    </source>
</reference>
<evidence type="ECO:0000313" key="2">
    <source>
        <dbReference type="EMBL" id="CAG9332470.1"/>
    </source>
</evidence>
<dbReference type="AlphaFoldDB" id="A0AAU9KEV1"/>
<accession>A0AAU9KEV1</accession>
<name>A0AAU9KEV1_9CILI</name>
<keyword evidence="3" id="KW-1185">Reference proteome</keyword>
<sequence>MKHENIKFQGCHSGIQTPNRSFQSIRLRNLNEERLRIKSLDKKDQLLSKIQSASDIFEIEHSWAGLKECMIHTQRNGDSTPKLKLPLSKTKIRDLSPNNTSLLCSIAMATQQALSTIKFLEKKRTESGARSNDVSFEKISKEISDDKNICNNSFNHYKSNLENVKYDLTPIKEYDNSNLRKQYSPINFKTKSPFQRAVTTTQKPPKSNKLTPSSKTSRVIDTKMKNLLNTSQDFKRRPLSPFDVKTDKILKNCQTKMEDLKFDEKKKIERKNKPKKLSKAQEFSLLDRLQHTANVTRILERLNN</sequence>
<dbReference type="Proteomes" id="UP001162131">
    <property type="component" value="Unassembled WGS sequence"/>
</dbReference>